<dbReference type="OrthoDB" id="9804010at2"/>
<name>A0A5C8Z468_9GAMM</name>
<gene>
    <name evidence="1" type="ORF">FME95_11150</name>
</gene>
<dbReference type="InterPro" id="IPR015946">
    <property type="entry name" value="KH_dom-like_a/b"/>
</dbReference>
<evidence type="ECO:0000313" key="2">
    <source>
        <dbReference type="Proteomes" id="UP000321764"/>
    </source>
</evidence>
<keyword evidence="2" id="KW-1185">Reference proteome</keyword>
<proteinExistence type="predicted"/>
<dbReference type="AlphaFoldDB" id="A0A5C8Z468"/>
<reference evidence="1 2" key="1">
    <citation type="submission" date="2019-07" db="EMBL/GenBank/DDBJ databases">
        <title>Reinekea sp. strain SSH23 genome sequencing and assembly.</title>
        <authorList>
            <person name="Kim I."/>
        </authorList>
    </citation>
    <scope>NUCLEOTIDE SEQUENCE [LARGE SCALE GENOMIC DNA]</scope>
    <source>
        <strain evidence="1 2">SSH23</strain>
    </source>
</reference>
<dbReference type="PANTHER" id="PTHR34352">
    <property type="entry name" value="PROTEIN YHFA"/>
    <property type="match status" value="1"/>
</dbReference>
<dbReference type="PANTHER" id="PTHR34352:SF1">
    <property type="entry name" value="PROTEIN YHFA"/>
    <property type="match status" value="1"/>
</dbReference>
<dbReference type="Gene3D" id="3.30.300.20">
    <property type="match status" value="1"/>
</dbReference>
<dbReference type="EMBL" id="VKAD01000002">
    <property type="protein sequence ID" value="TXR51971.1"/>
    <property type="molecule type" value="Genomic_DNA"/>
</dbReference>
<dbReference type="RefSeq" id="WP_147714566.1">
    <property type="nucleotide sequence ID" value="NZ_VKAD01000002.1"/>
</dbReference>
<evidence type="ECO:0000313" key="1">
    <source>
        <dbReference type="EMBL" id="TXR51971.1"/>
    </source>
</evidence>
<sequence>MKATIEWHSDKAFSYQSNSGFKGFVDGAAKDSADAKGPSPMELILVGLGGCTSYDVVSILQKARQQVVDCKTQLQAERADTVPAVFTKIHIHFIVTGKALKEAQVARAVALSAEKYCSASLMLERGGVEITHSHEIIESND</sequence>
<dbReference type="InterPro" id="IPR036102">
    <property type="entry name" value="OsmC/Ohrsf"/>
</dbReference>
<organism evidence="1 2">
    <name type="scientific">Reinekea thalattae</name>
    <dbReference type="NCBI Taxonomy" id="2593301"/>
    <lineage>
        <taxon>Bacteria</taxon>
        <taxon>Pseudomonadati</taxon>
        <taxon>Pseudomonadota</taxon>
        <taxon>Gammaproteobacteria</taxon>
        <taxon>Oceanospirillales</taxon>
        <taxon>Saccharospirillaceae</taxon>
        <taxon>Reinekea</taxon>
    </lineage>
</organism>
<dbReference type="Pfam" id="PF02566">
    <property type="entry name" value="OsmC"/>
    <property type="match status" value="1"/>
</dbReference>
<dbReference type="Proteomes" id="UP000321764">
    <property type="component" value="Unassembled WGS sequence"/>
</dbReference>
<accession>A0A5C8Z468</accession>
<comment type="caution">
    <text evidence="1">The sequence shown here is derived from an EMBL/GenBank/DDBJ whole genome shotgun (WGS) entry which is preliminary data.</text>
</comment>
<dbReference type="InterPro" id="IPR003718">
    <property type="entry name" value="OsmC/Ohr_fam"/>
</dbReference>
<dbReference type="SUPFAM" id="SSF82784">
    <property type="entry name" value="OsmC-like"/>
    <property type="match status" value="1"/>
</dbReference>
<protein>
    <submittedName>
        <fullName evidence="1">OsmC family protein</fullName>
    </submittedName>
</protein>
<dbReference type="NCBIfam" id="NF008009">
    <property type="entry name" value="PRK10738.1"/>
    <property type="match status" value="1"/>
</dbReference>